<name>A0AAD6RK70_9ROSI</name>
<proteinExistence type="predicted"/>
<sequence>MAKRMKLWQTTFIPCQDKSITELKYILTFVEFHGISCPLAKLQVNCGRNKASIYRKTACNKPCHTRHSLRCLTALKLVSYSRSQFERIVDRRVPSVHDIGAF</sequence>
<organism evidence="1 2">
    <name type="scientific">Populus alba x Populus x berolinensis</name>
    <dbReference type="NCBI Taxonomy" id="444605"/>
    <lineage>
        <taxon>Eukaryota</taxon>
        <taxon>Viridiplantae</taxon>
        <taxon>Streptophyta</taxon>
        <taxon>Embryophyta</taxon>
        <taxon>Tracheophyta</taxon>
        <taxon>Spermatophyta</taxon>
        <taxon>Magnoliopsida</taxon>
        <taxon>eudicotyledons</taxon>
        <taxon>Gunneridae</taxon>
        <taxon>Pentapetalae</taxon>
        <taxon>rosids</taxon>
        <taxon>fabids</taxon>
        <taxon>Malpighiales</taxon>
        <taxon>Salicaceae</taxon>
        <taxon>Saliceae</taxon>
        <taxon>Populus</taxon>
    </lineage>
</organism>
<dbReference type="Proteomes" id="UP001164929">
    <property type="component" value="Chromosome 1"/>
</dbReference>
<dbReference type="EMBL" id="JAQIZT010000001">
    <property type="protein sequence ID" value="KAJ7010324.1"/>
    <property type="molecule type" value="Genomic_DNA"/>
</dbReference>
<evidence type="ECO:0000313" key="1">
    <source>
        <dbReference type="EMBL" id="KAJ7010324.1"/>
    </source>
</evidence>
<protein>
    <submittedName>
        <fullName evidence="1">Uncharacterized protein</fullName>
    </submittedName>
</protein>
<reference evidence="1 2" key="1">
    <citation type="journal article" date="2023" name="Mol. Ecol. Resour.">
        <title>Chromosome-level genome assembly of a triploid poplar Populus alba 'Berolinensis'.</title>
        <authorList>
            <person name="Chen S."/>
            <person name="Yu Y."/>
            <person name="Wang X."/>
            <person name="Wang S."/>
            <person name="Zhang T."/>
            <person name="Zhou Y."/>
            <person name="He R."/>
            <person name="Meng N."/>
            <person name="Wang Y."/>
            <person name="Liu W."/>
            <person name="Liu Z."/>
            <person name="Liu J."/>
            <person name="Guo Q."/>
            <person name="Huang H."/>
            <person name="Sederoff R.R."/>
            <person name="Wang G."/>
            <person name="Qu G."/>
            <person name="Chen S."/>
        </authorList>
    </citation>
    <scope>NUCLEOTIDE SEQUENCE [LARGE SCALE GENOMIC DNA]</scope>
    <source>
        <strain evidence="1">SC-2020</strain>
    </source>
</reference>
<keyword evidence="2" id="KW-1185">Reference proteome</keyword>
<comment type="caution">
    <text evidence="1">The sequence shown here is derived from an EMBL/GenBank/DDBJ whole genome shotgun (WGS) entry which is preliminary data.</text>
</comment>
<evidence type="ECO:0000313" key="2">
    <source>
        <dbReference type="Proteomes" id="UP001164929"/>
    </source>
</evidence>
<accession>A0AAD6RK70</accession>
<gene>
    <name evidence="1" type="ORF">NC653_000919</name>
</gene>
<dbReference type="AlphaFoldDB" id="A0AAD6RK70"/>